<dbReference type="OMA" id="DADIFPF"/>
<sequence>MSLIVAGATGAIGRCVVREALKREEFERVFALTRSSALSDPAALFGLTVVMDASEAKVPDAITKEQLKRLLAVTFDWEKFLLFWQGLKAQKASRAANTSASTVTVGNDGVEATHYKEIFGGHKYGAMCLGTTRRDAGSAVAFERCDYDYVVAFAEALREFSGSTLVTYAQMSAQFANEDSWLLYSKTKGRADAAVEKLGFPHLCIYRPGLLDRGAKTRFNEKIAKWFVSGLPVETCGKAIVSEFLRSGNDALSLSRECAGKRKKQAVKGENKTDAEVFIFANNNIKKEAAYIS</sequence>
<organism evidence="1 2">
    <name type="scientific">Trypanosoma cruzi (strain CL Brener)</name>
    <dbReference type="NCBI Taxonomy" id="353153"/>
    <lineage>
        <taxon>Eukaryota</taxon>
        <taxon>Discoba</taxon>
        <taxon>Euglenozoa</taxon>
        <taxon>Kinetoplastea</taxon>
        <taxon>Metakinetoplastina</taxon>
        <taxon>Trypanosomatida</taxon>
        <taxon>Trypanosomatidae</taxon>
        <taxon>Trypanosoma</taxon>
        <taxon>Schizotrypanum</taxon>
    </lineage>
</organism>
<dbReference type="KEGG" id="tcr:509611.50"/>
<dbReference type="GeneID" id="3546396"/>
<dbReference type="PaxDb" id="353153-Q4DKA1"/>
<dbReference type="GO" id="GO:0005737">
    <property type="term" value="C:cytoplasm"/>
    <property type="evidence" value="ECO:0007669"/>
    <property type="project" value="TreeGrafter"/>
</dbReference>
<proteinExistence type="predicted"/>
<comment type="caution">
    <text evidence="1">The sequence shown here is derived from an EMBL/GenBank/DDBJ whole genome shotgun (WGS) entry which is preliminary data.</text>
</comment>
<dbReference type="InterPro" id="IPR036291">
    <property type="entry name" value="NAD(P)-bd_dom_sf"/>
</dbReference>
<reference evidence="1 2" key="1">
    <citation type="journal article" date="2005" name="Science">
        <title>The genome sequence of Trypanosoma cruzi, etiologic agent of Chagas disease.</title>
        <authorList>
            <person name="El-Sayed N.M."/>
            <person name="Myler P.J."/>
            <person name="Bartholomeu D.C."/>
            <person name="Nilsson D."/>
            <person name="Aggarwal G."/>
            <person name="Tran A.N."/>
            <person name="Ghedin E."/>
            <person name="Worthey E.A."/>
            <person name="Delcher A.L."/>
            <person name="Blandin G."/>
            <person name="Westenberger S.J."/>
            <person name="Caler E."/>
            <person name="Cerqueira G.C."/>
            <person name="Branche C."/>
            <person name="Haas B."/>
            <person name="Anupama A."/>
            <person name="Arner E."/>
            <person name="Aslund L."/>
            <person name="Attipoe P."/>
            <person name="Bontempi E."/>
            <person name="Bringaud F."/>
            <person name="Burton P."/>
            <person name="Cadag E."/>
            <person name="Campbell D.A."/>
            <person name="Carrington M."/>
            <person name="Crabtree J."/>
            <person name="Darban H."/>
            <person name="da Silveira J.F."/>
            <person name="de Jong P."/>
            <person name="Edwards K."/>
            <person name="Englund P.T."/>
            <person name="Fazelina G."/>
            <person name="Feldblyum T."/>
            <person name="Ferella M."/>
            <person name="Frasch A.C."/>
            <person name="Gull K."/>
            <person name="Horn D."/>
            <person name="Hou L."/>
            <person name="Huang Y."/>
            <person name="Kindlund E."/>
            <person name="Klingbeil M."/>
            <person name="Kluge S."/>
            <person name="Koo H."/>
            <person name="Lacerda D."/>
            <person name="Levin M.J."/>
            <person name="Lorenzi H."/>
            <person name="Louie T."/>
            <person name="Machado C.R."/>
            <person name="McCulloch R."/>
            <person name="McKenna A."/>
            <person name="Mizuno Y."/>
            <person name="Mottram J.C."/>
            <person name="Nelson S."/>
            <person name="Ochaya S."/>
            <person name="Osoegawa K."/>
            <person name="Pai G."/>
            <person name="Parsons M."/>
            <person name="Pentony M."/>
            <person name="Pettersson U."/>
            <person name="Pop M."/>
            <person name="Ramirez J.L."/>
            <person name="Rinta J."/>
            <person name="Robertson L."/>
            <person name="Salzberg S.L."/>
            <person name="Sanchez D.O."/>
            <person name="Seyler A."/>
            <person name="Sharma R."/>
            <person name="Shetty J."/>
            <person name="Simpson A.J."/>
            <person name="Sisk E."/>
            <person name="Tammi M.T."/>
            <person name="Tarleton R."/>
            <person name="Teixeira S."/>
            <person name="Van Aken S."/>
            <person name="Vogt C."/>
            <person name="Ward P.N."/>
            <person name="Wickstead B."/>
            <person name="Wortman J."/>
            <person name="White O."/>
            <person name="Fraser C.M."/>
            <person name="Stuart K.D."/>
            <person name="Andersson B."/>
        </authorList>
    </citation>
    <scope>NUCLEOTIDE SEQUENCE [LARGE SCALE GENOMIC DNA]</scope>
    <source>
        <strain evidence="1 2">CL Brener</strain>
    </source>
</reference>
<accession>Q4DKA1</accession>
<dbReference type="Gene3D" id="3.40.50.720">
    <property type="entry name" value="NAD(P)-binding Rossmann-like Domain"/>
    <property type="match status" value="1"/>
</dbReference>
<dbReference type="SUPFAM" id="SSF51735">
    <property type="entry name" value="NAD(P)-binding Rossmann-fold domains"/>
    <property type="match status" value="1"/>
</dbReference>
<protein>
    <recommendedName>
        <fullName evidence="3">NAD(P)-binding domain-containing protein</fullName>
    </recommendedName>
</protein>
<dbReference type="InParanoid" id="Q4DKA1"/>
<name>Q4DKA1_TRYCC</name>
<evidence type="ECO:0000313" key="2">
    <source>
        <dbReference type="Proteomes" id="UP000002296"/>
    </source>
</evidence>
<dbReference type="PANTHER" id="PTHR14097:SF7">
    <property type="entry name" value="OXIDOREDUCTASE HTATIP2"/>
    <property type="match status" value="1"/>
</dbReference>
<gene>
    <name evidence="1" type="ORF">Tc00.1047053509611.50</name>
</gene>
<dbReference type="RefSeq" id="XP_814794.1">
    <property type="nucleotide sequence ID" value="XM_809701.1"/>
</dbReference>
<dbReference type="SMR" id="Q4DKA1"/>
<dbReference type="GO" id="GO:0051170">
    <property type="term" value="P:import into nucleus"/>
    <property type="evidence" value="ECO:0007669"/>
    <property type="project" value="TreeGrafter"/>
</dbReference>
<dbReference type="EMBL" id="AAHK01000392">
    <property type="protein sequence ID" value="EAN92943.1"/>
    <property type="molecule type" value="Genomic_DNA"/>
</dbReference>
<dbReference type="PANTHER" id="PTHR14097">
    <property type="entry name" value="OXIDOREDUCTASE HTATIP2"/>
    <property type="match status" value="1"/>
</dbReference>
<dbReference type="Proteomes" id="UP000002296">
    <property type="component" value="Unassembled WGS sequence"/>
</dbReference>
<dbReference type="AlphaFoldDB" id="Q4DKA1"/>
<evidence type="ECO:0008006" key="3">
    <source>
        <dbReference type="Google" id="ProtNLM"/>
    </source>
</evidence>
<evidence type="ECO:0000313" key="1">
    <source>
        <dbReference type="EMBL" id="EAN92943.1"/>
    </source>
</evidence>
<dbReference type="eggNOG" id="KOG4039">
    <property type="taxonomic scope" value="Eukaryota"/>
</dbReference>
<dbReference type="STRING" id="353153.Q4DKA1"/>
<keyword evidence="2" id="KW-1185">Reference proteome</keyword>